<evidence type="ECO:0000256" key="1">
    <source>
        <dbReference type="SAM" id="Phobius"/>
    </source>
</evidence>
<dbReference type="EMBL" id="AP024702">
    <property type="protein sequence ID" value="BCX48714.1"/>
    <property type="molecule type" value="Genomic_DNA"/>
</dbReference>
<gene>
    <name evidence="2" type="ORF">HAHE_26220</name>
</gene>
<evidence type="ECO:0000313" key="2">
    <source>
        <dbReference type="EMBL" id="BCX48714.1"/>
    </source>
</evidence>
<accession>A0ABN6H813</accession>
<proteinExistence type="predicted"/>
<protein>
    <submittedName>
        <fullName evidence="2">RDD domain-containing protein</fullName>
    </submittedName>
</protein>
<evidence type="ECO:0000313" key="3">
    <source>
        <dbReference type="Proteomes" id="UP001374893"/>
    </source>
</evidence>
<feature type="transmembrane region" description="Helical" evidence="1">
    <location>
        <begin position="72"/>
        <end position="89"/>
    </location>
</feature>
<keyword evidence="1" id="KW-0472">Membrane</keyword>
<reference evidence="2 3" key="1">
    <citation type="submission" date="2021-06" db="EMBL/GenBank/DDBJ databases">
        <title>Complete genome of Haloferula helveola possessing various polysaccharide degrading enzymes.</title>
        <authorList>
            <person name="Takami H."/>
            <person name="Huang C."/>
            <person name="Hamasaki K."/>
        </authorList>
    </citation>
    <scope>NUCLEOTIDE SEQUENCE [LARGE SCALE GENOMIC DNA]</scope>
    <source>
        <strain evidence="2 3">CN-1</strain>
    </source>
</reference>
<dbReference type="RefSeq" id="WP_338685045.1">
    <property type="nucleotide sequence ID" value="NZ_AP024702.1"/>
</dbReference>
<dbReference type="Proteomes" id="UP001374893">
    <property type="component" value="Chromosome"/>
</dbReference>
<organism evidence="2 3">
    <name type="scientific">Haloferula helveola</name>
    <dbReference type="NCBI Taxonomy" id="490095"/>
    <lineage>
        <taxon>Bacteria</taxon>
        <taxon>Pseudomonadati</taxon>
        <taxon>Verrucomicrobiota</taxon>
        <taxon>Verrucomicrobiia</taxon>
        <taxon>Verrucomicrobiales</taxon>
        <taxon>Verrucomicrobiaceae</taxon>
        <taxon>Haloferula</taxon>
    </lineage>
</organism>
<name>A0ABN6H813_9BACT</name>
<keyword evidence="3" id="KW-1185">Reference proteome</keyword>
<dbReference type="Gene3D" id="2.20.28.160">
    <property type="match status" value="1"/>
</dbReference>
<keyword evidence="1" id="KW-1133">Transmembrane helix</keyword>
<keyword evidence="1" id="KW-0812">Transmembrane</keyword>
<sequence>MRFDCPECAQGIEVEARYIGKEANCPHCKKLIQVPMVSGDVPPATIRPEDIVETDVRWTRLPWSKSASVDNALRIALLGVGVAILVFLIRIDLRMASWPTVEDYLREKGGEVPYGMTESEERAPMVAIPGGVPVTGDVDVKVQNLADDPVPVRVRE</sequence>